<dbReference type="Gene3D" id="1.20.1250.20">
    <property type="entry name" value="MFS general substrate transporter like domains"/>
    <property type="match status" value="1"/>
</dbReference>
<accession>A0AAW2BME1</accession>
<keyword evidence="1" id="KW-0812">Transmembrane</keyword>
<feature type="transmembrane region" description="Helical" evidence="1">
    <location>
        <begin position="37"/>
        <end position="57"/>
    </location>
</feature>
<evidence type="ECO:0000313" key="2">
    <source>
        <dbReference type="EMBL" id="KAK9986054.1"/>
    </source>
</evidence>
<dbReference type="Proteomes" id="UP001459277">
    <property type="component" value="Unassembled WGS sequence"/>
</dbReference>
<keyword evidence="1" id="KW-1133">Transmembrane helix</keyword>
<sequence length="115" mass="12389">MSSKVLVWTDIVATYAVWVMMTYLTNVWRLDLTHAAAIVNVFTGAAAIMPIGMAFLVDAFVGDYWMLLLSSLAHSLGMSFLAMSTPPVLSHVAGNCSAYKPDCIGDAQKLSSTQP</sequence>
<keyword evidence="1" id="KW-0472">Membrane</keyword>
<dbReference type="EMBL" id="JAZDWU010000011">
    <property type="protein sequence ID" value="KAK9986054.1"/>
    <property type="molecule type" value="Genomic_DNA"/>
</dbReference>
<dbReference type="InterPro" id="IPR036259">
    <property type="entry name" value="MFS_trans_sf"/>
</dbReference>
<proteinExistence type="predicted"/>
<dbReference type="AlphaFoldDB" id="A0AAW2BME1"/>
<protein>
    <submittedName>
        <fullName evidence="2">Uncharacterized protein</fullName>
    </submittedName>
</protein>
<reference evidence="2 3" key="1">
    <citation type="submission" date="2024-01" db="EMBL/GenBank/DDBJ databases">
        <title>A telomere-to-telomere, gap-free genome of sweet tea (Lithocarpus litseifolius).</title>
        <authorList>
            <person name="Zhou J."/>
        </authorList>
    </citation>
    <scope>NUCLEOTIDE SEQUENCE [LARGE SCALE GENOMIC DNA]</scope>
    <source>
        <strain evidence="2">Zhou-2022a</strain>
        <tissue evidence="2">Leaf</tissue>
    </source>
</reference>
<gene>
    <name evidence="2" type="ORF">SO802_031005</name>
</gene>
<feature type="transmembrane region" description="Helical" evidence="1">
    <location>
        <begin position="6"/>
        <end position="25"/>
    </location>
</feature>
<feature type="transmembrane region" description="Helical" evidence="1">
    <location>
        <begin position="63"/>
        <end position="83"/>
    </location>
</feature>
<evidence type="ECO:0000256" key="1">
    <source>
        <dbReference type="SAM" id="Phobius"/>
    </source>
</evidence>
<organism evidence="2 3">
    <name type="scientific">Lithocarpus litseifolius</name>
    <dbReference type="NCBI Taxonomy" id="425828"/>
    <lineage>
        <taxon>Eukaryota</taxon>
        <taxon>Viridiplantae</taxon>
        <taxon>Streptophyta</taxon>
        <taxon>Embryophyta</taxon>
        <taxon>Tracheophyta</taxon>
        <taxon>Spermatophyta</taxon>
        <taxon>Magnoliopsida</taxon>
        <taxon>eudicotyledons</taxon>
        <taxon>Gunneridae</taxon>
        <taxon>Pentapetalae</taxon>
        <taxon>rosids</taxon>
        <taxon>fabids</taxon>
        <taxon>Fagales</taxon>
        <taxon>Fagaceae</taxon>
        <taxon>Lithocarpus</taxon>
    </lineage>
</organism>
<keyword evidence="3" id="KW-1185">Reference proteome</keyword>
<name>A0AAW2BME1_9ROSI</name>
<comment type="caution">
    <text evidence="2">The sequence shown here is derived from an EMBL/GenBank/DDBJ whole genome shotgun (WGS) entry which is preliminary data.</text>
</comment>
<evidence type="ECO:0000313" key="3">
    <source>
        <dbReference type="Proteomes" id="UP001459277"/>
    </source>
</evidence>